<evidence type="ECO:0000313" key="1">
    <source>
        <dbReference type="EMBL" id="APB35229.1"/>
    </source>
</evidence>
<reference evidence="1 2" key="1">
    <citation type="submission" date="2016-10" db="EMBL/GenBank/DDBJ databases">
        <title>Description of Gloeomargarita lithophora gen. nov., sp. nov., a thylakoid-bearing basal-branching cyanobacterium with intracellular carbonates, and proposal for Gloeomargaritales ord. nov.</title>
        <authorList>
            <person name="Moreira D."/>
            <person name="Tavera R."/>
            <person name="Benzerara K."/>
            <person name="Skouri-Panet F."/>
            <person name="Couradeau E."/>
            <person name="Gerard E."/>
            <person name="Loussert C."/>
            <person name="Novelo E."/>
            <person name="Zivanovic Y."/>
            <person name="Lopez-Garcia P."/>
        </authorList>
    </citation>
    <scope>NUCLEOTIDE SEQUENCE [LARGE SCALE GENOMIC DNA]</scope>
    <source>
        <strain evidence="1 2">D10</strain>
    </source>
</reference>
<dbReference type="Proteomes" id="UP000180235">
    <property type="component" value="Chromosome"/>
</dbReference>
<keyword evidence="2" id="KW-1185">Reference proteome</keyword>
<name>A0A1J0AH24_9CYAN</name>
<evidence type="ECO:0000313" key="2">
    <source>
        <dbReference type="Proteomes" id="UP000180235"/>
    </source>
</evidence>
<dbReference type="AlphaFoldDB" id="A0A1J0AH24"/>
<dbReference type="KEGG" id="glt:GlitD10_2884"/>
<accession>A0A1J0AH24</accession>
<protein>
    <submittedName>
        <fullName evidence="1">Uncharacterized protein</fullName>
    </submittedName>
</protein>
<organism evidence="1 2">
    <name type="scientific">Gloeomargarita lithophora Alchichica-D10</name>
    <dbReference type="NCBI Taxonomy" id="1188229"/>
    <lineage>
        <taxon>Bacteria</taxon>
        <taxon>Bacillati</taxon>
        <taxon>Cyanobacteriota</taxon>
        <taxon>Cyanophyceae</taxon>
        <taxon>Gloeomargaritales</taxon>
        <taxon>Gloeomargaritaceae</taxon>
        <taxon>Gloeomargarita</taxon>
    </lineage>
</organism>
<dbReference type="EMBL" id="CP017675">
    <property type="protein sequence ID" value="APB35229.1"/>
    <property type="molecule type" value="Genomic_DNA"/>
</dbReference>
<gene>
    <name evidence="1" type="ORF">GlitD10_2884</name>
</gene>
<dbReference type="STRING" id="1188229.GlitD10_2884"/>
<proteinExistence type="predicted"/>
<sequence length="151" mass="17916">MPGSDTPTFDTYDSLDNNGIDEFLLQDLSEQEQTDNQSLRKILQLLSQPEQRMDVLVDDILDNEQRDEQLLQSLHQRLTSLDAIFLEELHTVFADNNLRIELEQISQSLPVQENEWDFEQNLEILARMIYNSLRYRLELDWERRGGSAYYY</sequence>